<evidence type="ECO:0000256" key="1">
    <source>
        <dbReference type="SAM" id="MobiDB-lite"/>
    </source>
</evidence>
<keyword evidence="3" id="KW-1185">Reference proteome</keyword>
<organism evidence="2 3">
    <name type="scientific">Hamiltosporidium tvaerminnensis</name>
    <dbReference type="NCBI Taxonomy" id="1176355"/>
    <lineage>
        <taxon>Eukaryota</taxon>
        <taxon>Fungi</taxon>
        <taxon>Fungi incertae sedis</taxon>
        <taxon>Microsporidia</taxon>
        <taxon>Dubosqiidae</taxon>
        <taxon>Hamiltosporidium</taxon>
    </lineage>
</organism>
<dbReference type="Proteomes" id="UP000292282">
    <property type="component" value="Unassembled WGS sequence"/>
</dbReference>
<dbReference type="AlphaFoldDB" id="A0A4Q9LZ49"/>
<feature type="non-terminal residue" evidence="2">
    <location>
        <position position="251"/>
    </location>
</feature>
<accession>A0A4Q9LZ49</accession>
<reference evidence="2 3" key="1">
    <citation type="submission" date="2017-12" db="EMBL/GenBank/DDBJ databases">
        <authorList>
            <person name="Pombert J.-F."/>
            <person name="Haag K.L."/>
            <person name="Ebert D."/>
        </authorList>
    </citation>
    <scope>NUCLEOTIDE SEQUENCE [LARGE SCALE GENOMIC DNA]</scope>
    <source>
        <strain evidence="2">IL-G-3</strain>
    </source>
</reference>
<dbReference type="VEuPathDB" id="MicrosporidiaDB:CWI38_0391p0010"/>
<dbReference type="EMBL" id="PITK01000391">
    <property type="protein sequence ID" value="TBU13567.1"/>
    <property type="molecule type" value="Genomic_DNA"/>
</dbReference>
<feature type="compositionally biased region" description="Polar residues" evidence="1">
    <location>
        <begin position="37"/>
        <end position="73"/>
    </location>
</feature>
<evidence type="ECO:0000313" key="3">
    <source>
        <dbReference type="Proteomes" id="UP000292282"/>
    </source>
</evidence>
<feature type="compositionally biased region" description="Basic and acidic residues" evidence="1">
    <location>
        <begin position="14"/>
        <end position="23"/>
    </location>
</feature>
<proteinExistence type="predicted"/>
<gene>
    <name evidence="2" type="ORF">CWI38_0391p0010</name>
</gene>
<evidence type="ECO:0000313" key="2">
    <source>
        <dbReference type="EMBL" id="TBU13567.1"/>
    </source>
</evidence>
<sequence length="251" mass="28373">MLAEKNKNINKLKAANDADEVNKSESNIQKCELHPPANSQPSFSYTTTTHPPPNKTCSSIQNSGLDTLKSPNTPLPNSVEVSLFSKDNRLMALRTIFDSVTADPKEWPQVVFFCSTDKLHRYYNEKFGCTETLEVLKKLAQSEMLKEVKSEENGERRSIATCLADICTLTDTTTYINLRDKFLSKIKEISENEIGKVVVRTRKLPSELVDSKFLDLINIVVGEYAKAHIPGSIRKLRISCKLCRYAMTRQH</sequence>
<comment type="caution">
    <text evidence="2">The sequence shown here is derived from an EMBL/GenBank/DDBJ whole genome shotgun (WGS) entry which is preliminary data.</text>
</comment>
<feature type="region of interest" description="Disordered" evidence="1">
    <location>
        <begin position="1"/>
        <end position="73"/>
    </location>
</feature>
<protein>
    <submittedName>
        <fullName evidence="2">Uncharacterized protein</fullName>
    </submittedName>
</protein>
<name>A0A4Q9LZ49_9MICR</name>